<reference evidence="1 2" key="1">
    <citation type="submission" date="2010-12" db="EMBL/GenBank/DDBJ databases">
        <authorList>
            <person name="Muzny D."/>
            <person name="Qin X."/>
            <person name="Buhay C."/>
            <person name="Dugan-Rocha S."/>
            <person name="Ding Y."/>
            <person name="Chen G."/>
            <person name="Hawes A."/>
            <person name="Holder M."/>
            <person name="Jhangiani S."/>
            <person name="Johnson A."/>
            <person name="Khan Z."/>
            <person name="Li Z."/>
            <person name="Liu W."/>
            <person name="Liu X."/>
            <person name="Perez L."/>
            <person name="Shen H."/>
            <person name="Wang Q."/>
            <person name="Watt J."/>
            <person name="Xi L."/>
            <person name="Xin Y."/>
            <person name="Zhou J."/>
            <person name="Deng J."/>
            <person name="Jiang H."/>
            <person name="Liu Y."/>
            <person name="Qu J."/>
            <person name="Song X.-Z."/>
            <person name="Zhang L."/>
            <person name="Villasana D."/>
            <person name="Johnson A."/>
            <person name="Liu J."/>
            <person name="Liyanage D."/>
            <person name="Lorensuhewa L."/>
            <person name="Robinson T."/>
            <person name="Song A."/>
            <person name="Song B.-B."/>
            <person name="Dinh H."/>
            <person name="Thornton R."/>
            <person name="Coyle M."/>
            <person name="Francisco L."/>
            <person name="Jackson L."/>
            <person name="Javaid M."/>
            <person name="Korchina V."/>
            <person name="Kovar C."/>
            <person name="Mata R."/>
            <person name="Mathew T."/>
            <person name="Ngo R."/>
            <person name="Nguyen L."/>
            <person name="Nguyen N."/>
            <person name="Okwuonu G."/>
            <person name="Ongeri F."/>
            <person name="Pham C."/>
            <person name="Simmons D."/>
            <person name="Wilczek-Boney K."/>
            <person name="Hale W."/>
            <person name="Jakkamsetti A."/>
            <person name="Pham P."/>
            <person name="Ruth R."/>
            <person name="San Lucas F."/>
            <person name="Warren J."/>
            <person name="Zhang J."/>
            <person name="Zhao Z."/>
            <person name="Zhou C."/>
            <person name="Zhu D."/>
            <person name="Lee S."/>
            <person name="Bess C."/>
            <person name="Blankenburg K."/>
            <person name="Forbes L."/>
            <person name="Fu Q."/>
            <person name="Gubbala S."/>
            <person name="Hirani K."/>
            <person name="Jayaseelan J.C."/>
            <person name="Lara F."/>
            <person name="Munidasa M."/>
            <person name="Palculict T."/>
            <person name="Patil S."/>
            <person name="Pu L.-L."/>
            <person name="Saada N."/>
            <person name="Tang L."/>
            <person name="Weissenberger G."/>
            <person name="Zhu Y."/>
            <person name="Hemphill L."/>
            <person name="Shang Y."/>
            <person name="Youmans B."/>
            <person name="Ayvaz T."/>
            <person name="Ross M."/>
            <person name="Santibanez J."/>
            <person name="Aqrawi P."/>
            <person name="Gross S."/>
            <person name="Joshi V."/>
            <person name="Fowler G."/>
            <person name="Nazareth L."/>
            <person name="Reid J."/>
            <person name="Worley K."/>
            <person name="Petrosino J."/>
            <person name="Highlander S."/>
            <person name="Gibbs R."/>
        </authorList>
    </citation>
    <scope>NUCLEOTIDE SEQUENCE [LARGE SCALE GENOMIC DNA]</scope>
    <source>
        <strain evidence="1 2">DSM 10105</strain>
    </source>
</reference>
<organism evidence="1 2">
    <name type="scientific">Parascardovia denticolens DSM 10105 = JCM 12538</name>
    <dbReference type="NCBI Taxonomy" id="864564"/>
    <lineage>
        <taxon>Bacteria</taxon>
        <taxon>Bacillati</taxon>
        <taxon>Actinomycetota</taxon>
        <taxon>Actinomycetes</taxon>
        <taxon>Bifidobacteriales</taxon>
        <taxon>Bifidobacteriaceae</taxon>
        <taxon>Parascardovia</taxon>
    </lineage>
</organism>
<dbReference type="RefSeq" id="WP_006289531.1">
    <property type="nucleotide sequence ID" value="NZ_AP012333.1"/>
</dbReference>
<evidence type="ECO:0000313" key="2">
    <source>
        <dbReference type="Proteomes" id="UP000004946"/>
    </source>
</evidence>
<dbReference type="InterPro" id="IPR013321">
    <property type="entry name" value="Arc_rbn_hlx_hlx"/>
</dbReference>
<gene>
    <name evidence="1" type="ORF">HMPREF0620_1498</name>
</gene>
<evidence type="ECO:0000313" key="1">
    <source>
        <dbReference type="EMBL" id="EFT82813.1"/>
    </source>
</evidence>
<dbReference type="EMBL" id="AEON01000002">
    <property type="protein sequence ID" value="EFT82813.1"/>
    <property type="molecule type" value="Genomic_DNA"/>
</dbReference>
<dbReference type="Proteomes" id="UP000004946">
    <property type="component" value="Chromosome"/>
</dbReference>
<name>E6K225_PARDN</name>
<dbReference type="HOGENOM" id="CLU_2736374_0_0_11"/>
<dbReference type="Gene3D" id="1.10.1220.10">
    <property type="entry name" value="Met repressor-like"/>
    <property type="match status" value="1"/>
</dbReference>
<dbReference type="AlphaFoldDB" id="E6K225"/>
<protein>
    <submittedName>
        <fullName evidence="1">Uncharacterized protein</fullName>
    </submittedName>
</protein>
<sequence length="72" mass="8436">MKNINLIPQSTHHTIQELAHTTPQATSDEWKATGLKVRPDTWKRAKRYAADHEMKLQNLVDEALRHYLNQMN</sequence>
<accession>E6K225</accession>
<comment type="caution">
    <text evidence="1">The sequence shown here is derived from an EMBL/GenBank/DDBJ whole genome shotgun (WGS) entry which is preliminary data.</text>
</comment>
<keyword evidence="2" id="KW-1185">Reference proteome</keyword>
<dbReference type="PATRIC" id="fig|864564.6.peg.203"/>
<dbReference type="GO" id="GO:0006355">
    <property type="term" value="P:regulation of DNA-templated transcription"/>
    <property type="evidence" value="ECO:0007669"/>
    <property type="project" value="InterPro"/>
</dbReference>
<dbReference type="KEGG" id="pdo:PSDT_0182"/>
<proteinExistence type="predicted"/>